<organism evidence="1">
    <name type="scientific">Anguilla anguilla</name>
    <name type="common">European freshwater eel</name>
    <name type="synonym">Muraena anguilla</name>
    <dbReference type="NCBI Taxonomy" id="7936"/>
    <lineage>
        <taxon>Eukaryota</taxon>
        <taxon>Metazoa</taxon>
        <taxon>Chordata</taxon>
        <taxon>Craniata</taxon>
        <taxon>Vertebrata</taxon>
        <taxon>Euteleostomi</taxon>
        <taxon>Actinopterygii</taxon>
        <taxon>Neopterygii</taxon>
        <taxon>Teleostei</taxon>
        <taxon>Anguilliformes</taxon>
        <taxon>Anguillidae</taxon>
        <taxon>Anguilla</taxon>
    </lineage>
</organism>
<reference evidence="1" key="2">
    <citation type="journal article" date="2015" name="Fish Shellfish Immunol.">
        <title>Early steps in the European eel (Anguilla anguilla)-Vibrio vulnificus interaction in the gills: Role of the RtxA13 toxin.</title>
        <authorList>
            <person name="Callol A."/>
            <person name="Pajuelo D."/>
            <person name="Ebbesson L."/>
            <person name="Teles M."/>
            <person name="MacKenzie S."/>
            <person name="Amaro C."/>
        </authorList>
    </citation>
    <scope>NUCLEOTIDE SEQUENCE</scope>
</reference>
<reference evidence="1" key="1">
    <citation type="submission" date="2014-11" db="EMBL/GenBank/DDBJ databases">
        <authorList>
            <person name="Amaro Gonzalez C."/>
        </authorList>
    </citation>
    <scope>NUCLEOTIDE SEQUENCE</scope>
</reference>
<sequence>MSRVCRNASHLGFLLRPLCPLIHCTLINVFQEL</sequence>
<dbReference type="AlphaFoldDB" id="A0A0E9SEZ8"/>
<name>A0A0E9SEZ8_ANGAN</name>
<evidence type="ECO:0000313" key="1">
    <source>
        <dbReference type="EMBL" id="JAH39812.1"/>
    </source>
</evidence>
<protein>
    <submittedName>
        <fullName evidence="1">Uncharacterized protein</fullName>
    </submittedName>
</protein>
<proteinExistence type="predicted"/>
<dbReference type="EMBL" id="GBXM01068765">
    <property type="protein sequence ID" value="JAH39812.1"/>
    <property type="molecule type" value="Transcribed_RNA"/>
</dbReference>
<accession>A0A0E9SEZ8</accession>